<gene>
    <name evidence="3" type="ORF">K460DRAFT_116217</name>
</gene>
<dbReference type="Proteomes" id="UP000800039">
    <property type="component" value="Unassembled WGS sequence"/>
</dbReference>
<feature type="compositionally biased region" description="Basic residues" evidence="2">
    <location>
        <begin position="627"/>
        <end position="638"/>
    </location>
</feature>
<feature type="region of interest" description="Disordered" evidence="2">
    <location>
        <begin position="293"/>
        <end position="355"/>
    </location>
</feature>
<dbReference type="EMBL" id="ML976616">
    <property type="protein sequence ID" value="KAF1845849.1"/>
    <property type="molecule type" value="Genomic_DNA"/>
</dbReference>
<feature type="compositionally biased region" description="Polar residues" evidence="2">
    <location>
        <begin position="512"/>
        <end position="527"/>
    </location>
</feature>
<dbReference type="OrthoDB" id="5374844at2759"/>
<dbReference type="RefSeq" id="XP_040788412.1">
    <property type="nucleotide sequence ID" value="XM_040926592.1"/>
</dbReference>
<accession>A0A9P4GI18</accession>
<feature type="compositionally biased region" description="Basic and acidic residues" evidence="2">
    <location>
        <begin position="411"/>
        <end position="423"/>
    </location>
</feature>
<feature type="compositionally biased region" description="Polar residues" evidence="2">
    <location>
        <begin position="895"/>
        <end position="910"/>
    </location>
</feature>
<feature type="region of interest" description="Disordered" evidence="2">
    <location>
        <begin position="895"/>
        <end position="944"/>
    </location>
</feature>
<comment type="caution">
    <text evidence="3">The sequence shown here is derived from an EMBL/GenBank/DDBJ whole genome shotgun (WGS) entry which is preliminary data.</text>
</comment>
<organism evidence="3 4">
    <name type="scientific">Cucurbitaria berberidis CBS 394.84</name>
    <dbReference type="NCBI Taxonomy" id="1168544"/>
    <lineage>
        <taxon>Eukaryota</taxon>
        <taxon>Fungi</taxon>
        <taxon>Dikarya</taxon>
        <taxon>Ascomycota</taxon>
        <taxon>Pezizomycotina</taxon>
        <taxon>Dothideomycetes</taxon>
        <taxon>Pleosporomycetidae</taxon>
        <taxon>Pleosporales</taxon>
        <taxon>Pleosporineae</taxon>
        <taxon>Cucurbitariaceae</taxon>
        <taxon>Cucurbitaria</taxon>
    </lineage>
</organism>
<feature type="compositionally biased region" description="Low complexity" evidence="2">
    <location>
        <begin position="1010"/>
        <end position="1030"/>
    </location>
</feature>
<name>A0A9P4GI18_9PLEO</name>
<keyword evidence="4" id="KW-1185">Reference proteome</keyword>
<feature type="compositionally biased region" description="Low complexity" evidence="2">
    <location>
        <begin position="643"/>
        <end position="654"/>
    </location>
</feature>
<reference evidence="3" key="1">
    <citation type="submission" date="2020-01" db="EMBL/GenBank/DDBJ databases">
        <authorList>
            <consortium name="DOE Joint Genome Institute"/>
            <person name="Haridas S."/>
            <person name="Albert R."/>
            <person name="Binder M."/>
            <person name="Bloem J."/>
            <person name="Labutti K."/>
            <person name="Salamov A."/>
            <person name="Andreopoulos B."/>
            <person name="Baker S.E."/>
            <person name="Barry K."/>
            <person name="Bills G."/>
            <person name="Bluhm B.H."/>
            <person name="Cannon C."/>
            <person name="Castanera R."/>
            <person name="Culley D.E."/>
            <person name="Daum C."/>
            <person name="Ezra D."/>
            <person name="Gonzalez J.B."/>
            <person name="Henrissat B."/>
            <person name="Kuo A."/>
            <person name="Liang C."/>
            <person name="Lipzen A."/>
            <person name="Lutzoni F."/>
            <person name="Magnuson J."/>
            <person name="Mondo S."/>
            <person name="Nolan M."/>
            <person name="Ohm R."/>
            <person name="Pangilinan J."/>
            <person name="Park H.-J."/>
            <person name="Ramirez L."/>
            <person name="Alfaro M."/>
            <person name="Sun H."/>
            <person name="Tritt A."/>
            <person name="Yoshinaga Y."/>
            <person name="Zwiers L.-H."/>
            <person name="Turgeon B.G."/>
            <person name="Goodwin S.B."/>
            <person name="Spatafora J.W."/>
            <person name="Crous P.W."/>
            <person name="Grigoriev I.V."/>
        </authorList>
    </citation>
    <scope>NUCLEOTIDE SEQUENCE</scope>
    <source>
        <strain evidence="3">CBS 394.84</strain>
    </source>
</reference>
<keyword evidence="1" id="KW-0175">Coiled coil</keyword>
<evidence type="ECO:0000313" key="3">
    <source>
        <dbReference type="EMBL" id="KAF1845849.1"/>
    </source>
</evidence>
<feature type="coiled-coil region" evidence="1">
    <location>
        <begin position="1102"/>
        <end position="1133"/>
    </location>
</feature>
<feature type="compositionally biased region" description="Basic residues" evidence="2">
    <location>
        <begin position="563"/>
        <end position="575"/>
    </location>
</feature>
<feature type="compositionally biased region" description="Low complexity" evidence="2">
    <location>
        <begin position="400"/>
        <end position="410"/>
    </location>
</feature>
<feature type="region of interest" description="Disordered" evidence="2">
    <location>
        <begin position="985"/>
        <end position="1038"/>
    </location>
</feature>
<evidence type="ECO:0000256" key="2">
    <source>
        <dbReference type="SAM" id="MobiDB-lite"/>
    </source>
</evidence>
<evidence type="ECO:0000313" key="4">
    <source>
        <dbReference type="Proteomes" id="UP000800039"/>
    </source>
</evidence>
<feature type="region of interest" description="Disordered" evidence="2">
    <location>
        <begin position="370"/>
        <end position="803"/>
    </location>
</feature>
<evidence type="ECO:0000256" key="1">
    <source>
        <dbReference type="SAM" id="Coils"/>
    </source>
</evidence>
<dbReference type="GeneID" id="63843843"/>
<sequence>MTSQALEAALSELDNDASHLRLSELIAARKFDGPTLPAIAELFLRAFCDIASSSTRRRWVGIALARMIDASLDVVDHLKQLRQESQRLGTIILSNTELEETRIVAGIIIRQGLEKGIEYSNFWVSDKVMNSAPNFPKAPGPRWMAEFQSFLDTLGDLALANPNTDPSIIYPISLLASDGFKWRESNDGFPIALIQAGMLTVVAPDGLLRDIQFVDIPISHVCRMDTRRSTLHDSQAQSTGHEPWDLVLILKAEPWSYRLDASLRAGTEVTLLFQHSADAKEWEKCIMEHQKGETDTTTYMPPAAHPLMSSSSPIDLRPSPSPTTDGIMHQDGQKITTQSHSSSQSNRSRPVVSVPWSPLNEQHLEQLRTSSDQLSESLQTHRERSSRAASKRTQVRAEQQQDTTKPAQQQDRSKRPKQQDKMNTDQGHTSLPRVQESKASSSEDMPDGLNPLEQTEPVRPIPNRTTYSKGKLPKVSQAAKLKASKQLQPQADVFDIPNEKPARAKGRKKADQNNVSSSGLASQNQPQRLKVVDHTTTGNAKEKRSQAKRKADDDDDDFVPEKKRPKTRATTKRKSALIMANGAEQSREEAPVEPSEDTRVATSGANPIKAKTVAQHLAPAASDRATKVSKPRATKSKPKPIEKPSSSIASSRYSLIGGLLGSQLPPKSSTMAFKKPELPVRAPQAPSTPTPPKTRSGNPHIRPQTPMDARRQLNDEPLSSVFSSPPLGNASQRGSNWRHQTAADTEMLSSNSKPVPASPTAESTAISGHADYDEIDFEKRRGDAQTAESDPFRRRREGQKATSFTRRLTGEGLAVGNPSPNVGLSHSTPIDVARLDSSDIDDVLITAVTQPLLQHVSWRQKMLSPTNLKSPFRGNLAQVPESHKPVTYVKAKQNEMSSKQRAATQTQSTVGIGPETTHNATRRVATEVAPNEASTLHEDEAQDGEIQNPILTASRQSIDNTLVDQLVQTYEDVDMDGDATLVNYEEDERPISNLKASPVHFRSSPPIPGSPSSHSSTSAEPEPSSQSALPTSEAEEIEWEASLQPHQRAIHDLLIRTSKRVLRHIIDNETAVTDIAEIFVRDGEHVLNALLQRHDRDYDHVFHDMENKTKGLKKELERAAKNLLKERKRVDAIG</sequence>
<dbReference type="AlphaFoldDB" id="A0A9P4GI18"/>
<feature type="compositionally biased region" description="Low complexity" evidence="2">
    <location>
        <begin position="339"/>
        <end position="355"/>
    </location>
</feature>
<feature type="compositionally biased region" description="Basic and acidic residues" evidence="2">
    <location>
        <begin position="540"/>
        <end position="552"/>
    </location>
</feature>
<feature type="compositionally biased region" description="Polar residues" evidence="2">
    <location>
        <begin position="729"/>
        <end position="753"/>
    </location>
</feature>
<protein>
    <submittedName>
        <fullName evidence="3">Uncharacterized protein</fullName>
    </submittedName>
</protein>
<proteinExistence type="predicted"/>